<dbReference type="AlphaFoldDB" id="A0A7D9GYS7"/>
<keyword evidence="6" id="KW-0653">Protein transport</keyword>
<evidence type="ECO:0000256" key="2">
    <source>
        <dbReference type="ARBA" id="ARBA00004496"/>
    </source>
</evidence>
<sequence length="1105" mass="121652">MSGIPSEVQQTLSELMTGLLSPDNSIRSQAEECLQRDWTKKENVDVLLVFLAQQAAQGNGDTSRAFAAVLFRRFAIKSPVGQGYSVTDRQIDFVSDGAKQEVRNLLLQGFSSQQTNGVRHKLSDALAEVSKDESFTWSDILPTVVQAAQNSDPNFRECAFRIITNAPQIMTGGVQPGGSKEGETQFDPSLLKMFQQGFTDQNDAVRIAACTAFVSFFENMPKTYWGSLAKLLPGLLDSLPHLLETKNESALSSVLESLIELVDLAPKIFKPMFPTLISFCSAVAKNRYLDTDARLSALELLTCFCESSPNMCKTEPTYAPAMVVDCLQLSTEVCEDDYDCQEWLESEDIEEDEDEEAYNAARLSLDRASLKLGGETLAQPLFQYIPSMLQSADWHERQGALMSLSSATEGCRDVLITEIPKILDLILPSLHDEHPRVQYACCNALGQISTDFADVIQRTAGNRIVPALVSMLTTKNAARVQAHAAAALVNFCEEASQDILEPYLESLLSNLLTLLQSAPKRYVQEQVITTIAIVADSAEKKFLKFYDTLMPLLFAILQSGDSTENRLLKAKAIECATLVALAVGKEKFAQNAGTILEIMTNLQQNLQGDDDPVRTYLEQGWIRVCRLVGKDFMPYMPLVLPPLLEQARAIQDISIVEDEDLDEINQNEDYEVIQLSGKHIAVHTAVLDDKAGAIELLKSYADVLGGQFYPYVDEIARQIVLPGFDFYLHDGVRGTCAVTLPSLLQSCIEATGGAKSSQSVELWTQMANKLIHQLSSDPVPDLLVAYFYGITKGLELMGQNALSDDQLSSFAKAINTCFSDSYERIKAKEGGNDEYNEELLDEEDDDYTDEELLEQITKGLTMVFKNSKERFLPPFQTLVPTLATLINDDNASLQMAGVCAASDLVEYGGQGSFQFKDFFMNPVGQALTSSNAGVRQAADYTVGVCAQHGGPQYISYCVACIPSMLQMASIPDAKAEENIGATENACSSIAKIIHSFGSQIPNIDQIIDGWLKLLPITQDDEAAPYAYMLLSELIDRHQQNVFSQIPKVLDSVVQALLYASIQGKTAQKVVDSTKNLLGSIPHDQAMALFSKFDNDAKTVIQKWFS</sequence>
<keyword evidence="3" id="KW-0813">Transport</keyword>
<dbReference type="InterPro" id="IPR040928">
    <property type="entry name" value="Importin_rep_5"/>
</dbReference>
<dbReference type="Pfam" id="PF18829">
    <property type="entry name" value="Importin_rep_6"/>
    <property type="match status" value="1"/>
</dbReference>
<dbReference type="InterPro" id="IPR058584">
    <property type="entry name" value="IMB1_TNPO1-like_TPR"/>
</dbReference>
<evidence type="ECO:0000256" key="5">
    <source>
        <dbReference type="ARBA" id="ARBA00022737"/>
    </source>
</evidence>
<dbReference type="Pfam" id="PF25780">
    <property type="entry name" value="TPR_IPO5"/>
    <property type="match status" value="1"/>
</dbReference>
<gene>
    <name evidence="10" type="primary">PSE1</name>
    <name evidence="10" type="ORF">DEBR0S1_00936G</name>
</gene>
<dbReference type="Pfam" id="PF25574">
    <property type="entry name" value="TPR_IMB1"/>
    <property type="match status" value="1"/>
</dbReference>
<evidence type="ECO:0000256" key="6">
    <source>
        <dbReference type="ARBA" id="ARBA00022927"/>
    </source>
</evidence>
<dbReference type="SUPFAM" id="SSF48371">
    <property type="entry name" value="ARM repeat"/>
    <property type="match status" value="2"/>
</dbReference>
<dbReference type="Gene3D" id="6.10.140.1700">
    <property type="match status" value="1"/>
</dbReference>
<dbReference type="Pfam" id="PF18808">
    <property type="entry name" value="Importin_rep_4"/>
    <property type="match status" value="1"/>
</dbReference>
<dbReference type="Proteomes" id="UP000478008">
    <property type="component" value="Unassembled WGS sequence"/>
</dbReference>
<protein>
    <submittedName>
        <fullName evidence="10">DEBR0S1_00936g1_1</fullName>
    </submittedName>
</protein>
<keyword evidence="4" id="KW-0963">Cytoplasm</keyword>
<dbReference type="PANTHER" id="PTHR10527">
    <property type="entry name" value="IMPORTIN BETA"/>
    <property type="match status" value="1"/>
</dbReference>
<keyword evidence="7" id="KW-0539">Nucleus</keyword>
<keyword evidence="11" id="KW-1185">Reference proteome</keyword>
<dbReference type="Pfam" id="PF18816">
    <property type="entry name" value="Importin_rep_5"/>
    <property type="match status" value="1"/>
</dbReference>
<dbReference type="InterPro" id="IPR011989">
    <property type="entry name" value="ARM-like"/>
</dbReference>
<name>A0A7D9GYS7_DEKBR</name>
<organism evidence="10 11">
    <name type="scientific">Dekkera bruxellensis</name>
    <name type="common">Brettanomyces custersii</name>
    <dbReference type="NCBI Taxonomy" id="5007"/>
    <lineage>
        <taxon>Eukaryota</taxon>
        <taxon>Fungi</taxon>
        <taxon>Dikarya</taxon>
        <taxon>Ascomycota</taxon>
        <taxon>Saccharomycotina</taxon>
        <taxon>Pichiomycetes</taxon>
        <taxon>Pichiales</taxon>
        <taxon>Pichiaceae</taxon>
        <taxon>Brettanomyces</taxon>
    </lineage>
</organism>
<dbReference type="SMART" id="SM00185">
    <property type="entry name" value="ARM"/>
    <property type="match status" value="2"/>
</dbReference>
<dbReference type="Gene3D" id="1.25.10.10">
    <property type="entry name" value="Leucine-rich Repeat Variant"/>
    <property type="match status" value="1"/>
</dbReference>
<dbReference type="InterPro" id="IPR016024">
    <property type="entry name" value="ARM-type_fold"/>
</dbReference>
<feature type="domain" description="Importin subunit beta-1/Transportin-1-like TPR repeats" evidence="8">
    <location>
        <begin position="466"/>
        <end position="652"/>
    </location>
</feature>
<dbReference type="InterPro" id="IPR057672">
    <property type="entry name" value="TPR_IPO4/5"/>
</dbReference>
<dbReference type="GO" id="GO:0005634">
    <property type="term" value="C:nucleus"/>
    <property type="evidence" value="ECO:0007669"/>
    <property type="project" value="UniProtKB-SubCell"/>
</dbReference>
<dbReference type="InterPro" id="IPR000225">
    <property type="entry name" value="Armadillo"/>
</dbReference>
<proteinExistence type="predicted"/>
<dbReference type="InterPro" id="IPR041389">
    <property type="entry name" value="Importin_rep_6"/>
</dbReference>
<keyword evidence="5" id="KW-0677">Repeat</keyword>
<reference evidence="10 11" key="1">
    <citation type="submission" date="2019-07" db="EMBL/GenBank/DDBJ databases">
        <authorList>
            <person name="Friedrich A."/>
            <person name="Schacherer J."/>
        </authorList>
    </citation>
    <scope>NUCLEOTIDE SEQUENCE [LARGE SCALE GENOMIC DNA]</scope>
</reference>
<evidence type="ECO:0000259" key="9">
    <source>
        <dbReference type="Pfam" id="PF25780"/>
    </source>
</evidence>
<comment type="subcellular location">
    <subcellularLocation>
        <location evidence="2">Cytoplasm</location>
    </subcellularLocation>
    <subcellularLocation>
        <location evidence="1">Nucleus</location>
    </subcellularLocation>
</comment>
<evidence type="ECO:0000256" key="1">
    <source>
        <dbReference type="ARBA" id="ARBA00004123"/>
    </source>
</evidence>
<dbReference type="GO" id="GO:0006606">
    <property type="term" value="P:protein import into nucleus"/>
    <property type="evidence" value="ECO:0007669"/>
    <property type="project" value="InterPro"/>
</dbReference>
<accession>A0A7D9GYS7</accession>
<feature type="domain" description="IPO4/5-like TPR repeats" evidence="9">
    <location>
        <begin position="114"/>
        <end position="279"/>
    </location>
</feature>
<evidence type="ECO:0000256" key="7">
    <source>
        <dbReference type="ARBA" id="ARBA00023242"/>
    </source>
</evidence>
<dbReference type="InterPro" id="IPR040122">
    <property type="entry name" value="Importin_beta"/>
</dbReference>
<evidence type="ECO:0000259" key="8">
    <source>
        <dbReference type="Pfam" id="PF25574"/>
    </source>
</evidence>
<dbReference type="Pfam" id="PF13513">
    <property type="entry name" value="HEAT_EZ"/>
    <property type="match status" value="1"/>
</dbReference>
<dbReference type="GO" id="GO:0005737">
    <property type="term" value="C:cytoplasm"/>
    <property type="evidence" value="ECO:0007669"/>
    <property type="project" value="UniProtKB-SubCell"/>
</dbReference>
<evidence type="ECO:0000313" key="11">
    <source>
        <dbReference type="Proteomes" id="UP000478008"/>
    </source>
</evidence>
<evidence type="ECO:0000313" key="10">
    <source>
        <dbReference type="EMBL" id="VUG15824.1"/>
    </source>
</evidence>
<evidence type="ECO:0000256" key="4">
    <source>
        <dbReference type="ARBA" id="ARBA00022490"/>
    </source>
</evidence>
<dbReference type="EMBL" id="CABFWN010000001">
    <property type="protein sequence ID" value="VUG15824.1"/>
    <property type="molecule type" value="Genomic_DNA"/>
</dbReference>
<evidence type="ECO:0000256" key="3">
    <source>
        <dbReference type="ARBA" id="ARBA00022448"/>
    </source>
</evidence>
<dbReference type="InterPro" id="IPR041653">
    <property type="entry name" value="Importin_rep_4"/>
</dbReference>